<feature type="region of interest" description="Disordered" evidence="1">
    <location>
        <begin position="109"/>
        <end position="150"/>
    </location>
</feature>
<reference evidence="2" key="2">
    <citation type="journal article" date="2024" name="Plant">
        <title>Genomic evolution and insights into agronomic trait innovations of Sesamum species.</title>
        <authorList>
            <person name="Miao H."/>
            <person name="Wang L."/>
            <person name="Qu L."/>
            <person name="Liu H."/>
            <person name="Sun Y."/>
            <person name="Le M."/>
            <person name="Wang Q."/>
            <person name="Wei S."/>
            <person name="Zheng Y."/>
            <person name="Lin W."/>
            <person name="Duan Y."/>
            <person name="Cao H."/>
            <person name="Xiong S."/>
            <person name="Wang X."/>
            <person name="Wei L."/>
            <person name="Li C."/>
            <person name="Ma Q."/>
            <person name="Ju M."/>
            <person name="Zhao R."/>
            <person name="Li G."/>
            <person name="Mu C."/>
            <person name="Tian Q."/>
            <person name="Mei H."/>
            <person name="Zhang T."/>
            <person name="Gao T."/>
            <person name="Zhang H."/>
        </authorList>
    </citation>
    <scope>NUCLEOTIDE SEQUENCE</scope>
    <source>
        <strain evidence="2">3651</strain>
    </source>
</reference>
<gene>
    <name evidence="2" type="ORF">Salat_1904600</name>
</gene>
<accession>A0AAE1Y3Y5</accession>
<reference evidence="2" key="1">
    <citation type="submission" date="2020-06" db="EMBL/GenBank/DDBJ databases">
        <authorList>
            <person name="Li T."/>
            <person name="Hu X."/>
            <person name="Zhang T."/>
            <person name="Song X."/>
            <person name="Zhang H."/>
            <person name="Dai N."/>
            <person name="Sheng W."/>
            <person name="Hou X."/>
            <person name="Wei L."/>
        </authorList>
    </citation>
    <scope>NUCLEOTIDE SEQUENCE</scope>
    <source>
        <strain evidence="2">3651</strain>
        <tissue evidence="2">Leaf</tissue>
    </source>
</reference>
<evidence type="ECO:0000313" key="3">
    <source>
        <dbReference type="Proteomes" id="UP001293254"/>
    </source>
</evidence>
<dbReference type="EMBL" id="JACGWO010000007">
    <property type="protein sequence ID" value="KAK4423218.1"/>
    <property type="molecule type" value="Genomic_DNA"/>
</dbReference>
<dbReference type="Proteomes" id="UP001293254">
    <property type="component" value="Unassembled WGS sequence"/>
</dbReference>
<comment type="caution">
    <text evidence="2">The sequence shown here is derived from an EMBL/GenBank/DDBJ whole genome shotgun (WGS) entry which is preliminary data.</text>
</comment>
<sequence length="150" mass="17079">MADPNPRPQETYFYTTTLTRRHNNTFIHALYTEALRGEAQNNRCINIAVWLILDTWGVMWDVGRNRLEVQNNVWEAIYQDNPFANAYSRQGEAQSSKLEIIFVFEVDDPESDGEEGVYVGDNDYSSTDATGSESESESNPDYMAYSNTVG</sequence>
<feature type="compositionally biased region" description="Polar residues" evidence="1">
    <location>
        <begin position="123"/>
        <end position="150"/>
    </location>
</feature>
<organism evidence="2 3">
    <name type="scientific">Sesamum alatum</name>
    <dbReference type="NCBI Taxonomy" id="300844"/>
    <lineage>
        <taxon>Eukaryota</taxon>
        <taxon>Viridiplantae</taxon>
        <taxon>Streptophyta</taxon>
        <taxon>Embryophyta</taxon>
        <taxon>Tracheophyta</taxon>
        <taxon>Spermatophyta</taxon>
        <taxon>Magnoliopsida</taxon>
        <taxon>eudicotyledons</taxon>
        <taxon>Gunneridae</taxon>
        <taxon>Pentapetalae</taxon>
        <taxon>asterids</taxon>
        <taxon>lamiids</taxon>
        <taxon>Lamiales</taxon>
        <taxon>Pedaliaceae</taxon>
        <taxon>Sesamum</taxon>
    </lineage>
</organism>
<dbReference type="AlphaFoldDB" id="A0AAE1Y3Y5"/>
<protein>
    <submittedName>
        <fullName evidence="2">Uncharacterized protein</fullName>
    </submittedName>
</protein>
<proteinExistence type="predicted"/>
<name>A0AAE1Y3Y5_9LAMI</name>
<evidence type="ECO:0000313" key="2">
    <source>
        <dbReference type="EMBL" id="KAK4423218.1"/>
    </source>
</evidence>
<keyword evidence="3" id="KW-1185">Reference proteome</keyword>
<evidence type="ECO:0000256" key="1">
    <source>
        <dbReference type="SAM" id="MobiDB-lite"/>
    </source>
</evidence>